<dbReference type="OrthoDB" id="5647569at2"/>
<name>A0A0W0YN34_9GAMM</name>
<sequence length="118" mass="13435">MSNKELIEKVRSALIKLANLQKADLEDTNDMTNYNESTSQIIKIRALINRNFTPDKILPIVENLQKNALAELESELPKMIAKHQMEEAAKLYKEIKTNINTLVFELTDQQPSPSIAKP</sequence>
<dbReference type="EMBL" id="LNYV01000013">
    <property type="protein sequence ID" value="KTD58251.1"/>
    <property type="molecule type" value="Genomic_DNA"/>
</dbReference>
<evidence type="ECO:0000313" key="2">
    <source>
        <dbReference type="Proteomes" id="UP000054621"/>
    </source>
</evidence>
<proteinExistence type="predicted"/>
<evidence type="ECO:0000313" key="1">
    <source>
        <dbReference type="EMBL" id="KTD58251.1"/>
    </source>
</evidence>
<protein>
    <submittedName>
        <fullName evidence="1">Coiled-coil protein</fullName>
    </submittedName>
</protein>
<reference evidence="1 2" key="1">
    <citation type="submission" date="2015-11" db="EMBL/GenBank/DDBJ databases">
        <title>Genomic analysis of 38 Legionella species identifies large and diverse effector repertoires.</title>
        <authorList>
            <person name="Burstein D."/>
            <person name="Amaro F."/>
            <person name="Zusman T."/>
            <person name="Lifshitz Z."/>
            <person name="Cohen O."/>
            <person name="Gilbert J.A."/>
            <person name="Pupko T."/>
            <person name="Shuman H.A."/>
            <person name="Segal G."/>
        </authorList>
    </citation>
    <scope>NUCLEOTIDE SEQUENCE [LARGE SCALE GENOMIC DNA]</scope>
    <source>
        <strain evidence="1 2">Mt.St.Helens-4</strain>
    </source>
</reference>
<accession>A0A0W0YN34</accession>
<dbReference type="PATRIC" id="fig|28087.4.peg.915"/>
<dbReference type="eggNOG" id="ENOG5031I2X">
    <property type="taxonomic scope" value="Bacteria"/>
</dbReference>
<gene>
    <name evidence="1" type="ORF">Lsai_0858</name>
</gene>
<dbReference type="AlphaFoldDB" id="A0A0W0YN34"/>
<organism evidence="1 2">
    <name type="scientific">Legionella sainthelensi</name>
    <dbReference type="NCBI Taxonomy" id="28087"/>
    <lineage>
        <taxon>Bacteria</taxon>
        <taxon>Pseudomonadati</taxon>
        <taxon>Pseudomonadota</taxon>
        <taxon>Gammaproteobacteria</taxon>
        <taxon>Legionellales</taxon>
        <taxon>Legionellaceae</taxon>
        <taxon>Legionella</taxon>
    </lineage>
</organism>
<comment type="caution">
    <text evidence="1">The sequence shown here is derived from an EMBL/GenBank/DDBJ whole genome shotgun (WGS) entry which is preliminary data.</text>
</comment>
<dbReference type="RefSeq" id="WP_027272430.1">
    <property type="nucleotide sequence ID" value="NZ_CAAAJE010000002.1"/>
</dbReference>
<dbReference type="Proteomes" id="UP000054621">
    <property type="component" value="Unassembled WGS sequence"/>
</dbReference>